<keyword evidence="3" id="KW-0418">Kinase</keyword>
<dbReference type="GO" id="GO:0016301">
    <property type="term" value="F:kinase activity"/>
    <property type="evidence" value="ECO:0007669"/>
    <property type="project" value="UniProtKB-KW"/>
</dbReference>
<reference evidence="5" key="1">
    <citation type="submission" date="2020-06" db="EMBL/GenBank/DDBJ databases">
        <title>Novel chitinolytic bacterium.</title>
        <authorList>
            <person name="Ungkulpasvich U."/>
            <person name="Kosugi A."/>
            <person name="Uke A."/>
        </authorList>
    </citation>
    <scope>NUCLEOTIDE SEQUENCE</scope>
    <source>
        <strain evidence="5">UUS1-1</strain>
    </source>
</reference>
<dbReference type="EMBL" id="JAAKDE010000012">
    <property type="protein sequence ID" value="MBA2133076.1"/>
    <property type="molecule type" value="Genomic_DNA"/>
</dbReference>
<feature type="non-terminal residue" evidence="5">
    <location>
        <position position="1"/>
    </location>
</feature>
<evidence type="ECO:0000256" key="2">
    <source>
        <dbReference type="ARBA" id="ARBA00022679"/>
    </source>
</evidence>
<dbReference type="CDD" id="cd07809">
    <property type="entry name" value="ASKHA_NBD_FGGY_BaXK-like"/>
    <property type="match status" value="1"/>
</dbReference>
<evidence type="ECO:0000256" key="1">
    <source>
        <dbReference type="ARBA" id="ARBA00009156"/>
    </source>
</evidence>
<dbReference type="AlphaFoldDB" id="A0A8J6I090"/>
<feature type="domain" description="Carbohydrate kinase FGGY C-terminal" evidence="4">
    <location>
        <begin position="173"/>
        <end position="369"/>
    </location>
</feature>
<sequence>NGELLVPFRTWRNTITGEAAAILSKEFNFNIPQRWSVAHLYQSILSGEEHVKDIAYMTTLSGYVHWQLTGEKVLGVGDASGMFPVDSNLNTYNPRMLRQFEQLIAGKNYNWKLEEIMPKVLTAGDHAGYLSAEGAKLLDPTGTLQPGIPMCPPEGDAGTGMVATNSVAPRTGNVSAGTSIFAMVVLEKELSRIYPELDIVNTPCGKPVAMVHCNNCSSEIDAWINLFKELLENMGQNPGKDELYSVLYNKALTADPDGGNLLSYNYLSGEHITGFEEGRPLFLRKQNSSFTLGNFMRTLLFSTLGTLRIGMDILAQEQVRIDRLLGHGGLFKTKDVAQQLMAGALNVPVAVMASAGEGGAWGIALLAAYMQNKTYGETLEAYLDQKVFAQEALSFIAPKAEDVEGFNLFLRRYKAGLKIEKAAVENY</sequence>
<comment type="similarity">
    <text evidence="1">Belongs to the FGGY kinase family.</text>
</comment>
<dbReference type="PANTHER" id="PTHR43095">
    <property type="entry name" value="SUGAR KINASE"/>
    <property type="match status" value="1"/>
</dbReference>
<evidence type="ECO:0000256" key="3">
    <source>
        <dbReference type="ARBA" id="ARBA00022777"/>
    </source>
</evidence>
<accession>A0A8J6I090</accession>
<protein>
    <submittedName>
        <fullName evidence="5">ATPase</fullName>
    </submittedName>
</protein>
<name>A0A8J6I090_9FIRM</name>
<dbReference type="InterPro" id="IPR050406">
    <property type="entry name" value="FGGY_Carb_Kinase"/>
</dbReference>
<dbReference type="SUPFAM" id="SSF53067">
    <property type="entry name" value="Actin-like ATPase domain"/>
    <property type="match status" value="2"/>
</dbReference>
<dbReference type="PANTHER" id="PTHR43095:SF5">
    <property type="entry name" value="XYLULOSE KINASE"/>
    <property type="match status" value="1"/>
</dbReference>
<keyword evidence="2" id="KW-0808">Transferase</keyword>
<dbReference type="Proteomes" id="UP000657177">
    <property type="component" value="Unassembled WGS sequence"/>
</dbReference>
<evidence type="ECO:0000313" key="6">
    <source>
        <dbReference type="Proteomes" id="UP000657177"/>
    </source>
</evidence>
<keyword evidence="6" id="KW-1185">Reference proteome</keyword>
<dbReference type="GO" id="GO:0005975">
    <property type="term" value="P:carbohydrate metabolic process"/>
    <property type="evidence" value="ECO:0007669"/>
    <property type="project" value="InterPro"/>
</dbReference>
<comment type="caution">
    <text evidence="5">The sequence shown here is derived from an EMBL/GenBank/DDBJ whole genome shotgun (WGS) entry which is preliminary data.</text>
</comment>
<evidence type="ECO:0000313" key="5">
    <source>
        <dbReference type="EMBL" id="MBA2133076.1"/>
    </source>
</evidence>
<organism evidence="5 6">
    <name type="scientific">Capillibacterium thermochitinicola</name>
    <dbReference type="NCBI Taxonomy" id="2699427"/>
    <lineage>
        <taxon>Bacteria</taxon>
        <taxon>Bacillati</taxon>
        <taxon>Bacillota</taxon>
        <taxon>Capillibacterium</taxon>
    </lineage>
</organism>
<dbReference type="InterPro" id="IPR043129">
    <property type="entry name" value="ATPase_NBD"/>
</dbReference>
<dbReference type="InterPro" id="IPR018485">
    <property type="entry name" value="FGGY_C"/>
</dbReference>
<evidence type="ECO:0000259" key="4">
    <source>
        <dbReference type="Pfam" id="PF02782"/>
    </source>
</evidence>
<gene>
    <name evidence="5" type="ORF">G5B42_05910</name>
</gene>
<dbReference type="Gene3D" id="3.30.420.40">
    <property type="match status" value="2"/>
</dbReference>
<dbReference type="Pfam" id="PF02782">
    <property type="entry name" value="FGGY_C"/>
    <property type="match status" value="1"/>
</dbReference>
<proteinExistence type="inferred from homology"/>
<dbReference type="RefSeq" id="WP_181339533.1">
    <property type="nucleotide sequence ID" value="NZ_JAAKDE010000012.1"/>
</dbReference>